<name>A0A4C2A836_EUMVA</name>
<protein>
    <submittedName>
        <fullName evidence="2">Uncharacterized protein</fullName>
    </submittedName>
</protein>
<evidence type="ECO:0000256" key="1">
    <source>
        <dbReference type="SAM" id="MobiDB-lite"/>
    </source>
</evidence>
<organism evidence="2 3">
    <name type="scientific">Eumeta variegata</name>
    <name type="common">Bagworm moth</name>
    <name type="synonym">Eumeta japonica</name>
    <dbReference type="NCBI Taxonomy" id="151549"/>
    <lineage>
        <taxon>Eukaryota</taxon>
        <taxon>Metazoa</taxon>
        <taxon>Ecdysozoa</taxon>
        <taxon>Arthropoda</taxon>
        <taxon>Hexapoda</taxon>
        <taxon>Insecta</taxon>
        <taxon>Pterygota</taxon>
        <taxon>Neoptera</taxon>
        <taxon>Endopterygota</taxon>
        <taxon>Lepidoptera</taxon>
        <taxon>Glossata</taxon>
        <taxon>Ditrysia</taxon>
        <taxon>Tineoidea</taxon>
        <taxon>Psychidae</taxon>
        <taxon>Oiketicinae</taxon>
        <taxon>Eumeta</taxon>
    </lineage>
</organism>
<comment type="caution">
    <text evidence="2">The sequence shown here is derived from an EMBL/GenBank/DDBJ whole genome shotgun (WGS) entry which is preliminary data.</text>
</comment>
<reference evidence="2 3" key="1">
    <citation type="journal article" date="2019" name="Commun. Biol.">
        <title>The bagworm genome reveals a unique fibroin gene that provides high tensile strength.</title>
        <authorList>
            <person name="Kono N."/>
            <person name="Nakamura H."/>
            <person name="Ohtoshi R."/>
            <person name="Tomita M."/>
            <person name="Numata K."/>
            <person name="Arakawa K."/>
        </authorList>
    </citation>
    <scope>NUCLEOTIDE SEQUENCE [LARGE SCALE GENOMIC DNA]</scope>
</reference>
<evidence type="ECO:0000313" key="2">
    <source>
        <dbReference type="EMBL" id="GBP96258.1"/>
    </source>
</evidence>
<accession>A0A4C2A836</accession>
<feature type="compositionally biased region" description="Polar residues" evidence="1">
    <location>
        <begin position="1"/>
        <end position="10"/>
    </location>
</feature>
<evidence type="ECO:0000313" key="3">
    <source>
        <dbReference type="Proteomes" id="UP000299102"/>
    </source>
</evidence>
<dbReference type="EMBL" id="BGZK01002760">
    <property type="protein sequence ID" value="GBP96258.1"/>
    <property type="molecule type" value="Genomic_DNA"/>
</dbReference>
<proteinExistence type="predicted"/>
<feature type="region of interest" description="Disordered" evidence="1">
    <location>
        <begin position="57"/>
        <end position="81"/>
    </location>
</feature>
<dbReference type="Proteomes" id="UP000299102">
    <property type="component" value="Unassembled WGS sequence"/>
</dbReference>
<keyword evidence="3" id="KW-1185">Reference proteome</keyword>
<feature type="region of interest" description="Disordered" evidence="1">
    <location>
        <begin position="1"/>
        <end position="21"/>
    </location>
</feature>
<dbReference type="AlphaFoldDB" id="A0A4C2A836"/>
<sequence length="81" mass="9402">MGLVDQSSSLPRIENLPESEQEAVLRLKQDRDREWNRNLFPSESNVAPQSRLEEIDFENGTGPERQRDGDADFDYVMGRYT</sequence>
<gene>
    <name evidence="2" type="ORF">EVAR_100506_1</name>
</gene>